<reference evidence="1 2" key="1">
    <citation type="submission" date="2020-08" db="EMBL/GenBank/DDBJ databases">
        <title>Sequencing the genomes of 1000 actinobacteria strains.</title>
        <authorList>
            <person name="Klenk H.-P."/>
        </authorList>
    </citation>
    <scope>NUCLEOTIDE SEQUENCE [LARGE SCALE GENOMIC DNA]</scope>
    <source>
        <strain evidence="1 2">DSM 44551</strain>
    </source>
</reference>
<dbReference type="Proteomes" id="UP000572635">
    <property type="component" value="Unassembled WGS sequence"/>
</dbReference>
<organism evidence="1 2">
    <name type="scientific">Nocardiopsis composta</name>
    <dbReference type="NCBI Taxonomy" id="157465"/>
    <lineage>
        <taxon>Bacteria</taxon>
        <taxon>Bacillati</taxon>
        <taxon>Actinomycetota</taxon>
        <taxon>Actinomycetes</taxon>
        <taxon>Streptosporangiales</taxon>
        <taxon>Nocardiopsidaceae</taxon>
        <taxon>Nocardiopsis</taxon>
    </lineage>
</organism>
<name>A0A7W8VF11_9ACTN</name>
<proteinExistence type="predicted"/>
<comment type="caution">
    <text evidence="1">The sequence shown here is derived from an EMBL/GenBank/DDBJ whole genome shotgun (WGS) entry which is preliminary data.</text>
</comment>
<accession>A0A7W8VF11</accession>
<sequence>MRGNLVVRAAAESLSLTTLVRYDRPRATPVWRPLSAVHRRLAPGLLRDAVDTISAVPDPLQR</sequence>
<dbReference type="AlphaFoldDB" id="A0A7W8VF11"/>
<evidence type="ECO:0000313" key="1">
    <source>
        <dbReference type="EMBL" id="MBB5433643.1"/>
    </source>
</evidence>
<gene>
    <name evidence="1" type="ORF">HDA36_003727</name>
</gene>
<dbReference type="RefSeq" id="WP_184393572.1">
    <property type="nucleotide sequence ID" value="NZ_BAAAJD010000189.1"/>
</dbReference>
<keyword evidence="2" id="KW-1185">Reference proteome</keyword>
<evidence type="ECO:0000313" key="2">
    <source>
        <dbReference type="Proteomes" id="UP000572635"/>
    </source>
</evidence>
<protein>
    <submittedName>
        <fullName evidence="1">Uncharacterized protein</fullName>
    </submittedName>
</protein>
<dbReference type="EMBL" id="JACHDB010000001">
    <property type="protein sequence ID" value="MBB5433643.1"/>
    <property type="molecule type" value="Genomic_DNA"/>
</dbReference>